<dbReference type="GO" id="GO:0003676">
    <property type="term" value="F:nucleic acid binding"/>
    <property type="evidence" value="ECO:0007669"/>
    <property type="project" value="InterPro"/>
</dbReference>
<evidence type="ECO:0000256" key="3">
    <source>
        <dbReference type="ARBA" id="ARBA00022806"/>
    </source>
</evidence>
<dbReference type="CDD" id="cd18795">
    <property type="entry name" value="SF2_C_Ski2"/>
    <property type="match status" value="1"/>
</dbReference>
<gene>
    <name evidence="9" type="ORF">SI7747_16019006</name>
</gene>
<dbReference type="PANTHER" id="PTHR12131:SF1">
    <property type="entry name" value="ATP-DEPENDENT RNA HELICASE SUPV3L1, MITOCHONDRIAL-RELATED"/>
    <property type="match status" value="1"/>
</dbReference>
<feature type="coiled-coil region" evidence="5">
    <location>
        <begin position="649"/>
        <end position="711"/>
    </location>
</feature>
<sequence length="1130" mass="126840">MNAMPCSSSSSPLYAGGVALGRRVLRCRGLLLLHSGLCSWGLPLHQRLIASGASGGQNQGSILSRGSSRSSSPVGKQFSEEEEEDDDDDDDDEEAAEEYVDGSLELSEEETDWRRQLLMLFEEHKSQRAARLLAEVKEFGEEIIDYNELAGIYDFPLDKFQQSAIQSFLGGSSVVVSVPTSSGKTLIAESAAVATVAKGRRLFYTTPLKALSNQKYREFRDTFGENSVGLLTGDSAINKDAQIVIMTTEILRNMLYQSIGIISSGSRLFEVDVIVLDEVHYLSDISRGTVWEEIVIYCPKDVQLICLSATVANPDELAGWIGENRVGNIQETTGSIDLALFIEELLLPLLDSKGRKMNRKLSLDYLQLSSSQIEPYWDSSLKKRNSRKEKNEQIYNGIANISRQSMLSKNDINAMRRSQTPLIRDTLRQLQAKDMLPAIWFIFSRKGCDAACETCEVELALKRFKVKYPDAVRETAVKGLLNGVASHHAGCLPLWKSFIEELFQQGLLKVVFATETLAAGINMPARTAVIGSLSKRKESGRSLLSPNELHQMAGRAGRRGIDEKGHVVLVQTPYEGAEECFELLCASLEPLVSQFSASYGMVLNLLAGEKVTSRMKESEVRTLSSGRTLDEARKLIEKSFGNYVGSNVMISAKEELGKIQQEIEFLSSEVSDASIDRKCRDQLSETEYSEISSLQEELRVEKKVRAELRRRMELERMIGWKPVLESLESGNLPFICLQYKDNEAVQQLVSAVYIGKVDAFPVLKVYFDTPSLNNKGEKRDFEDKAADSRPSCYVALGSDNTWYLFTEKWIKMLYKTGFPNVSLSQGDVLPLDSLKELFMKETMQWEKLADSEFGPLWSMVGSLETWSWSLNVPVLSSLSEDDERTKKQGITFEEKIKNAKGFKEFKKIIDQVNFTKEKIERLDARSKRLVRRIEQIEPSGWKEFLQISNVVQEARALDINSHIIYPLGETAAAIRGENELWFAMVLRNKLLCELKPPQLASVCGSLVSEGIKIRPWKNNSYIYEPSTTVLDAIQYLEEQRIALLQLQDKHGVQIPCVLDAQFSGMVEAWASGLTWKEIMMDCAMDDGDLARLLRRTIDLLAQIPKLPNIDPQLQKNAMVRIQCHGQGPDK</sequence>
<reference evidence="9 10" key="1">
    <citation type="submission" date="2019-12" db="EMBL/GenBank/DDBJ databases">
        <authorList>
            <person name="Scholz U."/>
            <person name="Mascher M."/>
            <person name="Fiebig A."/>
        </authorList>
    </citation>
    <scope>NUCLEOTIDE SEQUENCE</scope>
</reference>
<dbReference type="EMBL" id="CACRZD030000016">
    <property type="protein sequence ID" value="CAA6672595.1"/>
    <property type="molecule type" value="Genomic_DNA"/>
</dbReference>
<dbReference type="GO" id="GO:0055087">
    <property type="term" value="C:Ski complex"/>
    <property type="evidence" value="ECO:0007669"/>
    <property type="project" value="TreeGrafter"/>
</dbReference>
<proteinExistence type="predicted"/>
<keyword evidence="10" id="KW-1185">Reference proteome</keyword>
<feature type="compositionally biased region" description="Low complexity" evidence="6">
    <location>
        <begin position="59"/>
        <end position="72"/>
    </location>
</feature>
<evidence type="ECO:0000313" key="9">
    <source>
        <dbReference type="EMBL" id="CAA2633489.1"/>
    </source>
</evidence>
<dbReference type="InterPro" id="IPR001650">
    <property type="entry name" value="Helicase_C-like"/>
</dbReference>
<evidence type="ECO:0000259" key="7">
    <source>
        <dbReference type="PROSITE" id="PS51192"/>
    </source>
</evidence>
<feature type="domain" description="Helicase ATP-binding" evidence="7">
    <location>
        <begin position="165"/>
        <end position="329"/>
    </location>
</feature>
<dbReference type="InterPro" id="IPR011545">
    <property type="entry name" value="DEAD/DEAH_box_helicase_dom"/>
</dbReference>
<evidence type="ECO:0000256" key="2">
    <source>
        <dbReference type="ARBA" id="ARBA00022801"/>
    </source>
</evidence>
<dbReference type="Pfam" id="PF00271">
    <property type="entry name" value="Helicase_C"/>
    <property type="match status" value="1"/>
</dbReference>
<dbReference type="Pfam" id="PF00270">
    <property type="entry name" value="DEAD"/>
    <property type="match status" value="1"/>
</dbReference>
<dbReference type="FunFam" id="1.10.3380.30:FF:000007">
    <property type="entry name" value="DExH-box ATP-dependent RNA helicase DExH15 chloroplastic"/>
    <property type="match status" value="1"/>
</dbReference>
<feature type="region of interest" description="Disordered" evidence="6">
    <location>
        <begin position="59"/>
        <end position="108"/>
    </location>
</feature>
<dbReference type="SMART" id="SM00490">
    <property type="entry name" value="HELICc"/>
    <property type="match status" value="1"/>
</dbReference>
<dbReference type="EMBL" id="LR743603">
    <property type="protein sequence ID" value="CAA2633489.1"/>
    <property type="molecule type" value="Genomic_DNA"/>
</dbReference>
<dbReference type="Gene3D" id="1.10.3380.30">
    <property type="match status" value="1"/>
</dbReference>
<dbReference type="InterPro" id="IPR050699">
    <property type="entry name" value="RNA-DNA_Helicase"/>
</dbReference>
<dbReference type="PROSITE" id="PS51194">
    <property type="entry name" value="HELICASE_CTER"/>
    <property type="match status" value="1"/>
</dbReference>
<accession>A0A7I8JS63</accession>
<dbReference type="GO" id="GO:0004386">
    <property type="term" value="F:helicase activity"/>
    <property type="evidence" value="ECO:0007669"/>
    <property type="project" value="UniProtKB-KW"/>
</dbReference>
<dbReference type="Pfam" id="PF25446">
    <property type="entry name" value="SH3_ISE2"/>
    <property type="match status" value="1"/>
</dbReference>
<dbReference type="Proteomes" id="UP001189122">
    <property type="component" value="Unassembled WGS sequence"/>
</dbReference>
<evidence type="ECO:0000313" key="10">
    <source>
        <dbReference type="Proteomes" id="UP001189122"/>
    </source>
</evidence>
<dbReference type="SUPFAM" id="SSF52540">
    <property type="entry name" value="P-loop containing nucleoside triphosphate hydrolases"/>
    <property type="match status" value="1"/>
</dbReference>
<dbReference type="PROSITE" id="PS51192">
    <property type="entry name" value="HELICASE_ATP_BIND_1"/>
    <property type="match status" value="1"/>
</dbReference>
<dbReference type="GO" id="GO:0005524">
    <property type="term" value="F:ATP binding"/>
    <property type="evidence" value="ECO:0007669"/>
    <property type="project" value="UniProtKB-KW"/>
</dbReference>
<dbReference type="GO" id="GO:0016787">
    <property type="term" value="F:hydrolase activity"/>
    <property type="evidence" value="ECO:0007669"/>
    <property type="project" value="UniProtKB-KW"/>
</dbReference>
<keyword evidence="2" id="KW-0378">Hydrolase</keyword>
<dbReference type="GO" id="GO:0070478">
    <property type="term" value="P:nuclear-transcribed mRNA catabolic process, 3'-5' exonucleolytic nonsense-mediated decay"/>
    <property type="evidence" value="ECO:0007669"/>
    <property type="project" value="TreeGrafter"/>
</dbReference>
<evidence type="ECO:0000256" key="1">
    <source>
        <dbReference type="ARBA" id="ARBA00022741"/>
    </source>
</evidence>
<evidence type="ECO:0000259" key="8">
    <source>
        <dbReference type="PROSITE" id="PS51194"/>
    </source>
</evidence>
<organism evidence="9">
    <name type="scientific">Spirodela intermedia</name>
    <name type="common">Intermediate duckweed</name>
    <dbReference type="NCBI Taxonomy" id="51605"/>
    <lineage>
        <taxon>Eukaryota</taxon>
        <taxon>Viridiplantae</taxon>
        <taxon>Streptophyta</taxon>
        <taxon>Embryophyta</taxon>
        <taxon>Tracheophyta</taxon>
        <taxon>Spermatophyta</taxon>
        <taxon>Magnoliopsida</taxon>
        <taxon>Liliopsida</taxon>
        <taxon>Araceae</taxon>
        <taxon>Lemnoideae</taxon>
        <taxon>Spirodela</taxon>
    </lineage>
</organism>
<keyword evidence="5" id="KW-0175">Coiled coil</keyword>
<dbReference type="SMART" id="SM01142">
    <property type="entry name" value="DSHCT"/>
    <property type="match status" value="1"/>
</dbReference>
<dbReference type="InterPro" id="IPR027417">
    <property type="entry name" value="P-loop_NTPase"/>
</dbReference>
<keyword evidence="1" id="KW-0547">Nucleotide-binding</keyword>
<dbReference type="Gene3D" id="3.40.50.300">
    <property type="entry name" value="P-loop containing nucleotide triphosphate hydrolases"/>
    <property type="match status" value="2"/>
</dbReference>
<dbReference type="AlphaFoldDB" id="A0A7I8JS63"/>
<feature type="compositionally biased region" description="Acidic residues" evidence="6">
    <location>
        <begin position="80"/>
        <end position="108"/>
    </location>
</feature>
<evidence type="ECO:0000256" key="5">
    <source>
        <dbReference type="SAM" id="Coils"/>
    </source>
</evidence>
<dbReference type="InterPro" id="IPR012961">
    <property type="entry name" value="Ski2/MTR4_C"/>
</dbReference>
<keyword evidence="4" id="KW-0067">ATP-binding</keyword>
<evidence type="ECO:0000256" key="4">
    <source>
        <dbReference type="ARBA" id="ARBA00022840"/>
    </source>
</evidence>
<feature type="domain" description="Helicase C-terminal" evidence="8">
    <location>
        <begin position="422"/>
        <end position="606"/>
    </location>
</feature>
<evidence type="ECO:0000256" key="6">
    <source>
        <dbReference type="SAM" id="MobiDB-lite"/>
    </source>
</evidence>
<dbReference type="PANTHER" id="PTHR12131">
    <property type="entry name" value="ATP-DEPENDENT RNA AND DNA HELICASE"/>
    <property type="match status" value="1"/>
</dbReference>
<dbReference type="InterPro" id="IPR014001">
    <property type="entry name" value="Helicase_ATP-bd"/>
</dbReference>
<dbReference type="SMART" id="SM00487">
    <property type="entry name" value="DEXDc"/>
    <property type="match status" value="1"/>
</dbReference>
<keyword evidence="3" id="KW-0347">Helicase</keyword>
<dbReference type="Pfam" id="PF08148">
    <property type="entry name" value="DSHCT"/>
    <property type="match status" value="1"/>
</dbReference>
<protein>
    <submittedName>
        <fullName evidence="9">Uncharacterized protein</fullName>
    </submittedName>
</protein>
<name>A0A7I8JS63_SPIIN</name>
<dbReference type="InterPro" id="IPR057416">
    <property type="entry name" value="SH3_ISE2"/>
</dbReference>